<name>A0ABP8K0F6_9BACT</name>
<organism evidence="1 2">
    <name type="scientific">Nibrella viscosa</name>
    <dbReference type="NCBI Taxonomy" id="1084524"/>
    <lineage>
        <taxon>Bacteria</taxon>
        <taxon>Pseudomonadati</taxon>
        <taxon>Bacteroidota</taxon>
        <taxon>Cytophagia</taxon>
        <taxon>Cytophagales</taxon>
        <taxon>Spirosomataceae</taxon>
        <taxon>Nibrella</taxon>
    </lineage>
</organism>
<keyword evidence="2" id="KW-1185">Reference proteome</keyword>
<proteinExistence type="predicted"/>
<evidence type="ECO:0000313" key="1">
    <source>
        <dbReference type="EMBL" id="GAA4398732.1"/>
    </source>
</evidence>
<comment type="caution">
    <text evidence="1">The sequence shown here is derived from an EMBL/GenBank/DDBJ whole genome shotgun (WGS) entry which is preliminary data.</text>
</comment>
<protein>
    <submittedName>
        <fullName evidence="1">Uncharacterized protein</fullName>
    </submittedName>
</protein>
<evidence type="ECO:0000313" key="2">
    <source>
        <dbReference type="Proteomes" id="UP001500936"/>
    </source>
</evidence>
<dbReference type="Proteomes" id="UP001500936">
    <property type="component" value="Unassembled WGS sequence"/>
</dbReference>
<sequence length="51" mass="5852">MLSVLTDHIACEQEEELWAGLSFEEFFQQVVHDVLLDSFIQLQNNIAPCLS</sequence>
<dbReference type="EMBL" id="BAABHB010000002">
    <property type="protein sequence ID" value="GAA4398732.1"/>
    <property type="molecule type" value="Genomic_DNA"/>
</dbReference>
<accession>A0ABP8K0F6</accession>
<gene>
    <name evidence="1" type="ORF">GCM10023187_09630</name>
</gene>
<reference evidence="2" key="1">
    <citation type="journal article" date="2019" name="Int. J. Syst. Evol. Microbiol.">
        <title>The Global Catalogue of Microorganisms (GCM) 10K type strain sequencing project: providing services to taxonomists for standard genome sequencing and annotation.</title>
        <authorList>
            <consortium name="The Broad Institute Genomics Platform"/>
            <consortium name="The Broad Institute Genome Sequencing Center for Infectious Disease"/>
            <person name="Wu L."/>
            <person name="Ma J."/>
        </authorList>
    </citation>
    <scope>NUCLEOTIDE SEQUENCE [LARGE SCALE GENOMIC DNA]</scope>
    <source>
        <strain evidence="2">JCM 17925</strain>
    </source>
</reference>